<dbReference type="SUPFAM" id="SSF46894">
    <property type="entry name" value="C-terminal effector domain of the bipartite response regulators"/>
    <property type="match status" value="1"/>
</dbReference>
<dbReference type="Gene3D" id="1.10.10.10">
    <property type="entry name" value="Winged helix-like DNA-binding domain superfamily/Winged helix DNA-binding domain"/>
    <property type="match status" value="1"/>
</dbReference>
<dbReference type="PANTHER" id="PTHR44688">
    <property type="entry name" value="DNA-BINDING TRANSCRIPTIONAL ACTIVATOR DEVR_DOSR"/>
    <property type="match status" value="1"/>
</dbReference>
<proteinExistence type="predicted"/>
<protein>
    <recommendedName>
        <fullName evidence="4">HTH luxR-type domain-containing protein</fullName>
    </recommendedName>
</protein>
<dbReference type="PROSITE" id="PS50043">
    <property type="entry name" value="HTH_LUXR_2"/>
    <property type="match status" value="1"/>
</dbReference>
<keyword evidence="1" id="KW-0805">Transcription regulation</keyword>
<evidence type="ECO:0000259" key="4">
    <source>
        <dbReference type="PROSITE" id="PS50043"/>
    </source>
</evidence>
<dbReference type="AlphaFoldDB" id="A0A2A5BB47"/>
<dbReference type="Proteomes" id="UP000218327">
    <property type="component" value="Unassembled WGS sequence"/>
</dbReference>
<reference evidence="6" key="1">
    <citation type="submission" date="2017-08" db="EMBL/GenBank/DDBJ databases">
        <title>A dynamic microbial community with high functional redundancy inhabits the cold, oxic subseafloor aquifer.</title>
        <authorList>
            <person name="Tully B.J."/>
            <person name="Wheat C.G."/>
            <person name="Glazer B.T."/>
            <person name="Huber J.A."/>
        </authorList>
    </citation>
    <scope>NUCLEOTIDE SEQUENCE [LARGE SCALE GENOMIC DNA]</scope>
</reference>
<evidence type="ECO:0000313" key="6">
    <source>
        <dbReference type="Proteomes" id="UP000218327"/>
    </source>
</evidence>
<sequence length="47" mass="5144">MLSLIAKGYGVKEVSELLSISTNTVSLHIKNLYSKLNIHNRAEAPCS</sequence>
<keyword evidence="3" id="KW-0804">Transcription</keyword>
<dbReference type="InterPro" id="IPR016032">
    <property type="entry name" value="Sig_transdc_resp-reg_C-effctor"/>
</dbReference>
<dbReference type="PANTHER" id="PTHR44688:SF16">
    <property type="entry name" value="DNA-BINDING TRANSCRIPTIONAL ACTIVATOR DEVR_DOSR"/>
    <property type="match status" value="1"/>
</dbReference>
<dbReference type="InterPro" id="IPR036388">
    <property type="entry name" value="WH-like_DNA-bd_sf"/>
</dbReference>
<dbReference type="InterPro" id="IPR000792">
    <property type="entry name" value="Tscrpt_reg_LuxR_C"/>
</dbReference>
<dbReference type="EMBL" id="NVVJ01000001">
    <property type="protein sequence ID" value="PCJ28739.1"/>
    <property type="molecule type" value="Genomic_DNA"/>
</dbReference>
<dbReference type="GO" id="GO:0006355">
    <property type="term" value="P:regulation of DNA-templated transcription"/>
    <property type="evidence" value="ECO:0007669"/>
    <property type="project" value="InterPro"/>
</dbReference>
<organism evidence="5 6">
    <name type="scientific">SAR86 cluster bacterium</name>
    <dbReference type="NCBI Taxonomy" id="2030880"/>
    <lineage>
        <taxon>Bacteria</taxon>
        <taxon>Pseudomonadati</taxon>
        <taxon>Pseudomonadota</taxon>
        <taxon>Gammaproteobacteria</taxon>
        <taxon>SAR86 cluster</taxon>
    </lineage>
</organism>
<dbReference type="Pfam" id="PF00196">
    <property type="entry name" value="GerE"/>
    <property type="match status" value="1"/>
</dbReference>
<gene>
    <name evidence="5" type="ORF">COA96_00725</name>
</gene>
<accession>A0A2A5BB47</accession>
<dbReference type="GO" id="GO:0003677">
    <property type="term" value="F:DNA binding"/>
    <property type="evidence" value="ECO:0007669"/>
    <property type="project" value="UniProtKB-KW"/>
</dbReference>
<comment type="caution">
    <text evidence="5">The sequence shown here is derived from an EMBL/GenBank/DDBJ whole genome shotgun (WGS) entry which is preliminary data.</text>
</comment>
<dbReference type="CDD" id="cd06170">
    <property type="entry name" value="LuxR_C_like"/>
    <property type="match status" value="1"/>
</dbReference>
<name>A0A2A5BB47_9GAMM</name>
<dbReference type="SMART" id="SM00421">
    <property type="entry name" value="HTH_LUXR"/>
    <property type="match status" value="1"/>
</dbReference>
<keyword evidence="2" id="KW-0238">DNA-binding</keyword>
<dbReference type="PRINTS" id="PR00038">
    <property type="entry name" value="HTHLUXR"/>
</dbReference>
<evidence type="ECO:0000256" key="2">
    <source>
        <dbReference type="ARBA" id="ARBA00023125"/>
    </source>
</evidence>
<evidence type="ECO:0000313" key="5">
    <source>
        <dbReference type="EMBL" id="PCJ28739.1"/>
    </source>
</evidence>
<evidence type="ECO:0000256" key="1">
    <source>
        <dbReference type="ARBA" id="ARBA00023015"/>
    </source>
</evidence>
<evidence type="ECO:0000256" key="3">
    <source>
        <dbReference type="ARBA" id="ARBA00023163"/>
    </source>
</evidence>
<feature type="domain" description="HTH luxR-type" evidence="4">
    <location>
        <begin position="1"/>
        <end position="47"/>
    </location>
</feature>
<dbReference type="PROSITE" id="PS00622">
    <property type="entry name" value="HTH_LUXR_1"/>
    <property type="match status" value="1"/>
</dbReference>